<dbReference type="EMBL" id="FNUZ01000002">
    <property type="protein sequence ID" value="SEG06215.1"/>
    <property type="molecule type" value="Genomic_DNA"/>
</dbReference>
<dbReference type="PANTHER" id="PTHR10000:SF8">
    <property type="entry name" value="HAD SUPERFAMILY HYDROLASE-LIKE, TYPE 3"/>
    <property type="match status" value="1"/>
</dbReference>
<accession>A0A1H5X463</accession>
<dbReference type="Proteomes" id="UP000236752">
    <property type="component" value="Unassembled WGS sequence"/>
</dbReference>
<name>A0A1H5X463_9RHOB</name>
<dbReference type="GO" id="GO:0051479">
    <property type="term" value="P:mannosylglycerate biosynthetic process"/>
    <property type="evidence" value="ECO:0007669"/>
    <property type="project" value="InterPro"/>
</dbReference>
<evidence type="ECO:0000313" key="4">
    <source>
        <dbReference type="EMBL" id="SEG06215.1"/>
    </source>
</evidence>
<keyword evidence="3" id="KW-0460">Magnesium</keyword>
<dbReference type="Pfam" id="PF08282">
    <property type="entry name" value="Hydrolase_3"/>
    <property type="match status" value="2"/>
</dbReference>
<dbReference type="Gene3D" id="3.40.50.1000">
    <property type="entry name" value="HAD superfamily/HAD-like"/>
    <property type="match status" value="1"/>
</dbReference>
<keyword evidence="1" id="KW-0479">Metal-binding</keyword>
<dbReference type="GO" id="GO:0000287">
    <property type="term" value="F:magnesium ion binding"/>
    <property type="evidence" value="ECO:0007669"/>
    <property type="project" value="TreeGrafter"/>
</dbReference>
<reference evidence="4 5" key="1">
    <citation type="submission" date="2016-10" db="EMBL/GenBank/DDBJ databases">
        <authorList>
            <person name="de Groot N.N."/>
        </authorList>
    </citation>
    <scope>NUCLEOTIDE SEQUENCE [LARGE SCALE GENOMIC DNA]</scope>
    <source>
        <strain evidence="4 5">DSM 26915</strain>
    </source>
</reference>
<dbReference type="InterPro" id="IPR006381">
    <property type="entry name" value="HAD-SF-IIB-MPGP"/>
</dbReference>
<dbReference type="SUPFAM" id="SSF56784">
    <property type="entry name" value="HAD-like"/>
    <property type="match status" value="1"/>
</dbReference>
<dbReference type="NCBIfam" id="TIGR01486">
    <property type="entry name" value="HAD-SF-IIB-MPGP"/>
    <property type="match status" value="1"/>
</dbReference>
<dbReference type="NCBIfam" id="TIGR01484">
    <property type="entry name" value="HAD-SF-IIB"/>
    <property type="match status" value="1"/>
</dbReference>
<evidence type="ECO:0000256" key="2">
    <source>
        <dbReference type="ARBA" id="ARBA00022801"/>
    </source>
</evidence>
<dbReference type="InterPro" id="IPR023214">
    <property type="entry name" value="HAD_sf"/>
</dbReference>
<keyword evidence="2" id="KW-0378">Hydrolase</keyword>
<dbReference type="InterPro" id="IPR036412">
    <property type="entry name" value="HAD-like_sf"/>
</dbReference>
<dbReference type="AlphaFoldDB" id="A0A1H5X463"/>
<proteinExistence type="predicted"/>
<dbReference type="Gene3D" id="3.30.980.20">
    <property type="entry name" value="Putative mannosyl-3-phosphoglycerate phosphatase, domain 2"/>
    <property type="match status" value="1"/>
</dbReference>
<dbReference type="SFLD" id="SFLDS00003">
    <property type="entry name" value="Haloacid_Dehalogenase"/>
    <property type="match status" value="1"/>
</dbReference>
<protein>
    <submittedName>
        <fullName evidence="4">Mannosyl-3-phosphoglycerate phosphatase</fullName>
    </submittedName>
</protein>
<evidence type="ECO:0000313" key="5">
    <source>
        <dbReference type="Proteomes" id="UP000236752"/>
    </source>
</evidence>
<keyword evidence="5" id="KW-1185">Reference proteome</keyword>
<dbReference type="SFLD" id="SFLDG01142">
    <property type="entry name" value="C2.B.2:_Mannosyl-3-phosphoglyc"/>
    <property type="match status" value="1"/>
</dbReference>
<dbReference type="InterPro" id="IPR006379">
    <property type="entry name" value="HAD-SF_hydro_IIB"/>
</dbReference>
<evidence type="ECO:0000256" key="3">
    <source>
        <dbReference type="ARBA" id="ARBA00022842"/>
    </source>
</evidence>
<organism evidence="4 5">
    <name type="scientific">Thalassococcus halodurans</name>
    <dbReference type="NCBI Taxonomy" id="373675"/>
    <lineage>
        <taxon>Bacteria</taxon>
        <taxon>Pseudomonadati</taxon>
        <taxon>Pseudomonadota</taxon>
        <taxon>Alphaproteobacteria</taxon>
        <taxon>Rhodobacterales</taxon>
        <taxon>Roseobacteraceae</taxon>
        <taxon>Thalassococcus</taxon>
    </lineage>
</organism>
<dbReference type="PANTHER" id="PTHR10000">
    <property type="entry name" value="PHOSPHOSERINE PHOSPHATASE"/>
    <property type="match status" value="1"/>
</dbReference>
<dbReference type="RefSeq" id="WP_234994713.1">
    <property type="nucleotide sequence ID" value="NZ_FNUZ01000002.1"/>
</dbReference>
<dbReference type="GO" id="GO:0005829">
    <property type="term" value="C:cytosol"/>
    <property type="evidence" value="ECO:0007669"/>
    <property type="project" value="TreeGrafter"/>
</dbReference>
<evidence type="ECO:0000256" key="1">
    <source>
        <dbReference type="ARBA" id="ARBA00022723"/>
    </source>
</evidence>
<dbReference type="SFLD" id="SFLDG01140">
    <property type="entry name" value="C2.B:_Phosphomannomutase_and_P"/>
    <property type="match status" value="1"/>
</dbReference>
<sequence>MTGTPTSLLTVFSDLDGTLLDHDTYSWEAAKPAIELLASREIPLVLASSKTAAEMSVIQSEMGISHWPALVENGAGVTDSNSVDLDRSEYDAILMRLTAVPAELRAKFTGFAQMTDQEVADNTGLSLEKASKARLRAFSEPGLWAGTDEELNTFGEALAEQGISMRRGGRFLTLSFGRTKAEGMRDIVEKLGATMTLALGDAPNDAEMLDTADFGVIIRNDHAPEMPALRGLQTGKITKTTKSGPVGWNQAVLEFVERYDIRKAP</sequence>
<dbReference type="GO" id="GO:0050531">
    <property type="term" value="F:mannosyl-3-phosphoglycerate phosphatase activity"/>
    <property type="evidence" value="ECO:0007669"/>
    <property type="project" value="InterPro"/>
</dbReference>
<gene>
    <name evidence="4" type="ORF">SAMN04488045_1697</name>
</gene>